<evidence type="ECO:0000313" key="9">
    <source>
        <dbReference type="Proteomes" id="UP000319731"/>
    </source>
</evidence>
<dbReference type="InterPro" id="IPR002401">
    <property type="entry name" value="Cyt_P450_E_grp-I"/>
</dbReference>
<keyword evidence="7" id="KW-0812">Transmembrane</keyword>
<dbReference type="InterPro" id="IPR017972">
    <property type="entry name" value="Cyt_P450_CS"/>
</dbReference>
<dbReference type="PRINTS" id="PR00385">
    <property type="entry name" value="P450"/>
</dbReference>
<keyword evidence="4 5" id="KW-0408">Iron</keyword>
<feature type="transmembrane region" description="Helical" evidence="7">
    <location>
        <begin position="9"/>
        <end position="31"/>
    </location>
</feature>
<dbReference type="GO" id="GO:0005506">
    <property type="term" value="F:iron ion binding"/>
    <property type="evidence" value="ECO:0007669"/>
    <property type="project" value="InterPro"/>
</dbReference>
<dbReference type="GO" id="GO:0020037">
    <property type="term" value="F:heme binding"/>
    <property type="evidence" value="ECO:0007669"/>
    <property type="project" value="InterPro"/>
</dbReference>
<dbReference type="GO" id="GO:0006629">
    <property type="term" value="P:lipid metabolic process"/>
    <property type="evidence" value="ECO:0007669"/>
    <property type="project" value="UniProtKB-ARBA"/>
</dbReference>
<feature type="binding site" description="axial binding residue" evidence="5">
    <location>
        <position position="466"/>
    </location>
    <ligand>
        <name>heme</name>
        <dbReference type="ChEBI" id="CHEBI:30413"/>
    </ligand>
    <ligandPart>
        <name>Fe</name>
        <dbReference type="ChEBI" id="CHEBI:18248"/>
    </ligandPart>
</feature>
<dbReference type="InterPro" id="IPR001128">
    <property type="entry name" value="Cyt_P450"/>
</dbReference>
<sequence length="535" mass="61154">MSDDGTRRILVAIAATGAVIAASYGFARFYYADHALGTRNRKNDKTVTMVPGAVPIWGHFPVQINTFNKRLEWRYELYKDFGLKPLYVNSPNRSAIITFDWRDVEHVMKDPYKYIKGPGGSILFYEFLGHGIFTSDGDAWKVQRKTASNLFNIKNFRDEFCPIFEEESKLLTQHVENARQAGAILDLQDLLLKSTIDSFALLAMGASVGAMKVTGEVKDGIYSLPEVDFMTAFDKLNELCIGRIFTPMWKITQRINGGYNTIQGYKKTVDDFCLRVLAEKKAQRSQPTQTKRRMDLLDLFLENVQADGADLSDEYLRDVIMNFIIAGRDTTAQTLSWAFWRLAQSPETMKTLREEVRQVLGDGPCTYEHLKDLKFANAVFLEALRLDCNVPTARRMATEDDYLPSGAKVYKGDFIEWSSYVMGKETELWGDDALEFKPSRWIDQEGRLVKINQFKYPVFNCGPRICLGMNMAQQEGMIFMCAIVQRYNLELVGEDDPKKWGVWSEDPAKRQGRYNVAASLGMRHAVHFKVNLWKD</sequence>
<dbReference type="GO" id="GO:0016705">
    <property type="term" value="F:oxidoreductase activity, acting on paired donors, with incorporation or reduction of molecular oxygen"/>
    <property type="evidence" value="ECO:0007669"/>
    <property type="project" value="InterPro"/>
</dbReference>
<dbReference type="STRING" id="1806994.A0A507C4K6"/>
<evidence type="ECO:0008006" key="10">
    <source>
        <dbReference type="Google" id="ProtNLM"/>
    </source>
</evidence>
<gene>
    <name evidence="8" type="ORF">SmJEL517_g04514</name>
</gene>
<dbReference type="Pfam" id="PF00067">
    <property type="entry name" value="p450"/>
    <property type="match status" value="1"/>
</dbReference>
<comment type="similarity">
    <text evidence="1 6">Belongs to the cytochrome P450 family.</text>
</comment>
<keyword evidence="6" id="KW-0503">Monooxygenase</keyword>
<evidence type="ECO:0000313" key="8">
    <source>
        <dbReference type="EMBL" id="TPX32365.1"/>
    </source>
</evidence>
<dbReference type="InterPro" id="IPR036396">
    <property type="entry name" value="Cyt_P450_sf"/>
</dbReference>
<dbReference type="AlphaFoldDB" id="A0A507C4K6"/>
<evidence type="ECO:0000256" key="4">
    <source>
        <dbReference type="ARBA" id="ARBA00023004"/>
    </source>
</evidence>
<evidence type="ECO:0000256" key="2">
    <source>
        <dbReference type="ARBA" id="ARBA00022723"/>
    </source>
</evidence>
<organism evidence="8 9">
    <name type="scientific">Synchytrium microbalum</name>
    <dbReference type="NCBI Taxonomy" id="1806994"/>
    <lineage>
        <taxon>Eukaryota</taxon>
        <taxon>Fungi</taxon>
        <taxon>Fungi incertae sedis</taxon>
        <taxon>Chytridiomycota</taxon>
        <taxon>Chytridiomycota incertae sedis</taxon>
        <taxon>Chytridiomycetes</taxon>
        <taxon>Synchytriales</taxon>
        <taxon>Synchytriaceae</taxon>
        <taxon>Synchytrium</taxon>
    </lineage>
</organism>
<keyword evidence="7" id="KW-0472">Membrane</keyword>
<evidence type="ECO:0000256" key="1">
    <source>
        <dbReference type="ARBA" id="ARBA00010617"/>
    </source>
</evidence>
<evidence type="ECO:0000256" key="3">
    <source>
        <dbReference type="ARBA" id="ARBA00023002"/>
    </source>
</evidence>
<keyword evidence="9" id="KW-1185">Reference proteome</keyword>
<accession>A0A507C4K6</accession>
<comment type="cofactor">
    <cofactor evidence="5">
        <name>heme</name>
        <dbReference type="ChEBI" id="CHEBI:30413"/>
    </cofactor>
</comment>
<evidence type="ECO:0000256" key="5">
    <source>
        <dbReference type="PIRSR" id="PIRSR602401-1"/>
    </source>
</evidence>
<keyword evidence="2 5" id="KW-0479">Metal-binding</keyword>
<keyword evidence="7" id="KW-1133">Transmembrane helix</keyword>
<dbReference type="OrthoDB" id="1470350at2759"/>
<comment type="caution">
    <text evidence="8">The sequence shown here is derived from an EMBL/GenBank/DDBJ whole genome shotgun (WGS) entry which is preliminary data.</text>
</comment>
<keyword evidence="3 6" id="KW-0560">Oxidoreductase</keyword>
<evidence type="ECO:0000256" key="6">
    <source>
        <dbReference type="RuleBase" id="RU000461"/>
    </source>
</evidence>
<proteinExistence type="inferred from homology"/>
<protein>
    <recommendedName>
        <fullName evidence="10">Cytochrome P450</fullName>
    </recommendedName>
</protein>
<dbReference type="PROSITE" id="PS00086">
    <property type="entry name" value="CYTOCHROME_P450"/>
    <property type="match status" value="1"/>
</dbReference>
<dbReference type="Proteomes" id="UP000319731">
    <property type="component" value="Unassembled WGS sequence"/>
</dbReference>
<dbReference type="Gene3D" id="1.10.630.10">
    <property type="entry name" value="Cytochrome P450"/>
    <property type="match status" value="1"/>
</dbReference>
<keyword evidence="5 6" id="KW-0349">Heme</keyword>
<dbReference type="EMBL" id="QEAO01000031">
    <property type="protein sequence ID" value="TPX32365.1"/>
    <property type="molecule type" value="Genomic_DNA"/>
</dbReference>
<evidence type="ECO:0000256" key="7">
    <source>
        <dbReference type="SAM" id="Phobius"/>
    </source>
</evidence>
<dbReference type="GO" id="GO:0004497">
    <property type="term" value="F:monooxygenase activity"/>
    <property type="evidence" value="ECO:0007669"/>
    <property type="project" value="UniProtKB-KW"/>
</dbReference>
<dbReference type="RefSeq" id="XP_031023590.1">
    <property type="nucleotide sequence ID" value="XM_031170442.1"/>
</dbReference>
<dbReference type="PRINTS" id="PR00463">
    <property type="entry name" value="EP450I"/>
</dbReference>
<dbReference type="PANTHER" id="PTHR24296">
    <property type="entry name" value="CYTOCHROME P450"/>
    <property type="match status" value="1"/>
</dbReference>
<name>A0A507C4K6_9FUNG</name>
<dbReference type="GeneID" id="42005739"/>
<dbReference type="SUPFAM" id="SSF48264">
    <property type="entry name" value="Cytochrome P450"/>
    <property type="match status" value="1"/>
</dbReference>
<reference evidence="8 9" key="1">
    <citation type="journal article" date="2019" name="Sci. Rep.">
        <title>Comparative genomics of chytrid fungi reveal insights into the obligate biotrophic and pathogenic lifestyle of Synchytrium endobioticum.</title>
        <authorList>
            <person name="van de Vossenberg B.T.L.H."/>
            <person name="Warris S."/>
            <person name="Nguyen H.D.T."/>
            <person name="van Gent-Pelzer M.P.E."/>
            <person name="Joly D.L."/>
            <person name="van de Geest H.C."/>
            <person name="Bonants P.J.M."/>
            <person name="Smith D.S."/>
            <person name="Levesque C.A."/>
            <person name="van der Lee T.A.J."/>
        </authorList>
    </citation>
    <scope>NUCLEOTIDE SEQUENCE [LARGE SCALE GENOMIC DNA]</scope>
    <source>
        <strain evidence="8 9">JEL517</strain>
    </source>
</reference>